<dbReference type="PANTHER" id="PTHR43179">
    <property type="entry name" value="RHAMNOSYLTRANSFERASE WBBL"/>
    <property type="match status" value="1"/>
</dbReference>
<evidence type="ECO:0000313" key="6">
    <source>
        <dbReference type="EMBL" id="SMO64172.1"/>
    </source>
</evidence>
<comment type="similarity">
    <text evidence="1">Belongs to the glycosyltransferase 2 family.</text>
</comment>
<dbReference type="Pfam" id="PF02709">
    <property type="entry name" value="Glyco_transf_7C"/>
    <property type="match status" value="1"/>
</dbReference>
<keyword evidence="2" id="KW-0328">Glycosyltransferase</keyword>
<dbReference type="RefSeq" id="WP_142527983.1">
    <property type="nucleotide sequence ID" value="NZ_CBCSJO010000001.1"/>
</dbReference>
<dbReference type="InterPro" id="IPR029044">
    <property type="entry name" value="Nucleotide-diphossugar_trans"/>
</dbReference>
<dbReference type="Proteomes" id="UP000320300">
    <property type="component" value="Unassembled WGS sequence"/>
</dbReference>
<dbReference type="OrthoDB" id="9801954at2"/>
<keyword evidence="7" id="KW-1185">Reference proteome</keyword>
<evidence type="ECO:0000256" key="3">
    <source>
        <dbReference type="ARBA" id="ARBA00022679"/>
    </source>
</evidence>
<reference evidence="6 7" key="1">
    <citation type="submission" date="2017-05" db="EMBL/GenBank/DDBJ databases">
        <authorList>
            <person name="Varghese N."/>
            <person name="Submissions S."/>
        </authorList>
    </citation>
    <scope>NUCLEOTIDE SEQUENCE [LARGE SCALE GENOMIC DNA]</scope>
    <source>
        <strain evidence="6 7">DSM 19036</strain>
    </source>
</reference>
<evidence type="ECO:0000259" key="4">
    <source>
        <dbReference type="Pfam" id="PF00535"/>
    </source>
</evidence>
<dbReference type="EMBL" id="FXTN01000004">
    <property type="protein sequence ID" value="SMO64172.1"/>
    <property type="molecule type" value="Genomic_DNA"/>
</dbReference>
<dbReference type="PANTHER" id="PTHR43179:SF12">
    <property type="entry name" value="GALACTOFURANOSYLTRANSFERASE GLFT2"/>
    <property type="match status" value="1"/>
</dbReference>
<dbReference type="AlphaFoldDB" id="A0A521CXP2"/>
<dbReference type="Gene3D" id="3.90.550.10">
    <property type="entry name" value="Spore Coat Polysaccharide Biosynthesis Protein SpsA, Chain A"/>
    <property type="match status" value="1"/>
</dbReference>
<dbReference type="Pfam" id="PF00535">
    <property type="entry name" value="Glycos_transf_2"/>
    <property type="match status" value="1"/>
</dbReference>
<keyword evidence="3 6" id="KW-0808">Transferase</keyword>
<dbReference type="InterPro" id="IPR001173">
    <property type="entry name" value="Glyco_trans_2-like"/>
</dbReference>
<dbReference type="InterPro" id="IPR027791">
    <property type="entry name" value="Galactosyl_T_C"/>
</dbReference>
<evidence type="ECO:0000313" key="7">
    <source>
        <dbReference type="Proteomes" id="UP000320300"/>
    </source>
</evidence>
<feature type="domain" description="Galactosyltransferase C-terminal" evidence="5">
    <location>
        <begin position="147"/>
        <end position="200"/>
    </location>
</feature>
<dbReference type="SUPFAM" id="SSF53448">
    <property type="entry name" value="Nucleotide-diphospho-sugar transferases"/>
    <property type="match status" value="1"/>
</dbReference>
<sequence>MGITISVLTIVKGRREALLNMIRGLAMNADTDMELIVVHMNEEDYPLPPVSFSLSSFCLLSEEALPLAKARNFAMSKASAEHCIFLDVDCIPEENFISAYRKAFAQRDVLWSGSVRYLNTNLLPDLHTGALQILSKADPIRGGLTSMPYELFWSLNFGCSKSVFGKIGGFDEEYTGYGAEDTDFAFMARANHVQLEMLEATAYHQPHASYNPPLNHLEDIISNARVFHRKWHQWPMEGWLTQFRDMGYISWDHDHINILNYPEQAVIETYRK</sequence>
<gene>
    <name evidence="6" type="ORF">SAMN06265348_104285</name>
</gene>
<proteinExistence type="inferred from homology"/>
<protein>
    <submittedName>
        <fullName evidence="6">Glycosyltransferase, GT2 family</fullName>
    </submittedName>
</protein>
<accession>A0A521CXP2</accession>
<evidence type="ECO:0000256" key="1">
    <source>
        <dbReference type="ARBA" id="ARBA00006739"/>
    </source>
</evidence>
<evidence type="ECO:0000259" key="5">
    <source>
        <dbReference type="Pfam" id="PF02709"/>
    </source>
</evidence>
<name>A0A521CXP2_9SPHI</name>
<evidence type="ECO:0000256" key="2">
    <source>
        <dbReference type="ARBA" id="ARBA00022676"/>
    </source>
</evidence>
<dbReference type="GO" id="GO:0016757">
    <property type="term" value="F:glycosyltransferase activity"/>
    <property type="evidence" value="ECO:0007669"/>
    <property type="project" value="UniProtKB-KW"/>
</dbReference>
<organism evidence="6 7">
    <name type="scientific">Pedobacter westerhofensis</name>
    <dbReference type="NCBI Taxonomy" id="425512"/>
    <lineage>
        <taxon>Bacteria</taxon>
        <taxon>Pseudomonadati</taxon>
        <taxon>Bacteroidota</taxon>
        <taxon>Sphingobacteriia</taxon>
        <taxon>Sphingobacteriales</taxon>
        <taxon>Sphingobacteriaceae</taxon>
        <taxon>Pedobacter</taxon>
    </lineage>
</organism>
<feature type="domain" description="Glycosyltransferase 2-like" evidence="4">
    <location>
        <begin position="6"/>
        <end position="111"/>
    </location>
</feature>